<evidence type="ECO:0000256" key="2">
    <source>
        <dbReference type="ARBA" id="ARBA00022448"/>
    </source>
</evidence>
<dbReference type="GO" id="GO:0060072">
    <property type="term" value="F:large conductance calcium-activated potassium channel activity"/>
    <property type="evidence" value="ECO:0007669"/>
    <property type="project" value="TreeGrafter"/>
</dbReference>
<dbReference type="Proteomes" id="UP000230066">
    <property type="component" value="Unassembled WGS sequence"/>
</dbReference>
<dbReference type="InterPro" id="IPR003148">
    <property type="entry name" value="RCK_N"/>
</dbReference>
<keyword evidence="9 14" id="KW-1133">Transmembrane helix</keyword>
<keyword evidence="11 14" id="KW-0472">Membrane</keyword>
<dbReference type="Pfam" id="PF21014">
    <property type="entry name" value="Slowpoke_C"/>
    <property type="match status" value="1"/>
</dbReference>
<feature type="transmembrane region" description="Helical" evidence="14">
    <location>
        <begin position="313"/>
        <end position="331"/>
    </location>
</feature>
<organism evidence="16 17">
    <name type="scientific">Fasciola hepatica</name>
    <name type="common">Liver fluke</name>
    <dbReference type="NCBI Taxonomy" id="6192"/>
    <lineage>
        <taxon>Eukaryota</taxon>
        <taxon>Metazoa</taxon>
        <taxon>Spiralia</taxon>
        <taxon>Lophotrochozoa</taxon>
        <taxon>Platyhelminthes</taxon>
        <taxon>Trematoda</taxon>
        <taxon>Digenea</taxon>
        <taxon>Plagiorchiida</taxon>
        <taxon>Echinostomata</taxon>
        <taxon>Echinostomatoidea</taxon>
        <taxon>Fasciolidae</taxon>
        <taxon>Fasciola</taxon>
    </lineage>
</organism>
<keyword evidence="5" id="KW-0631">Potassium channel</keyword>
<dbReference type="InterPro" id="IPR048735">
    <property type="entry name" value="Slowpoke-like_C"/>
</dbReference>
<gene>
    <name evidence="16" type="ORF">D915_004357</name>
</gene>
<evidence type="ECO:0000256" key="11">
    <source>
        <dbReference type="ARBA" id="ARBA00023136"/>
    </source>
</evidence>
<evidence type="ECO:0000256" key="12">
    <source>
        <dbReference type="ARBA" id="ARBA00023303"/>
    </source>
</evidence>
<evidence type="ECO:0000256" key="6">
    <source>
        <dbReference type="ARBA" id="ARBA00022837"/>
    </source>
</evidence>
<feature type="transmembrane region" description="Helical" evidence="14">
    <location>
        <begin position="14"/>
        <end position="34"/>
    </location>
</feature>
<keyword evidence="3" id="KW-0633">Potassium transport</keyword>
<feature type="transmembrane region" description="Helical" evidence="14">
    <location>
        <begin position="253"/>
        <end position="271"/>
    </location>
</feature>
<dbReference type="Pfam" id="PF07885">
    <property type="entry name" value="Ion_trans_2"/>
    <property type="match status" value="1"/>
</dbReference>
<comment type="caution">
    <text evidence="16">The sequence shown here is derived from an EMBL/GenBank/DDBJ whole genome shotgun (WGS) entry which is preliminary data.</text>
</comment>
<protein>
    <submittedName>
        <fullName evidence="16">Calcium-activated potassium channel subunit alpha-1</fullName>
    </submittedName>
</protein>
<proteinExistence type="predicted"/>
<dbReference type="SUPFAM" id="SSF51735">
    <property type="entry name" value="NAD(P)-binding Rossmann-fold domains"/>
    <property type="match status" value="1"/>
</dbReference>
<keyword evidence="4 14" id="KW-0812">Transmembrane</keyword>
<evidence type="ECO:0000256" key="7">
    <source>
        <dbReference type="ARBA" id="ARBA00022882"/>
    </source>
</evidence>
<comment type="subcellular location">
    <subcellularLocation>
        <location evidence="1">Cell membrane</location>
        <topology evidence="1">Multi-pass membrane protein</topology>
    </subcellularLocation>
</comment>
<keyword evidence="17" id="KW-1185">Reference proteome</keyword>
<dbReference type="PANTHER" id="PTHR10027:SF33">
    <property type="entry name" value="CALCIUM-ACTIVATED POTASSIUM CHANNEL SUBUNIT ALPHA-1-RELATED"/>
    <property type="match status" value="1"/>
</dbReference>
<dbReference type="PROSITE" id="PS51201">
    <property type="entry name" value="RCK_N"/>
    <property type="match status" value="1"/>
</dbReference>
<dbReference type="AlphaFoldDB" id="A0A4E0RBM1"/>
<keyword evidence="6" id="KW-0106">Calcium</keyword>
<keyword evidence="2" id="KW-0813">Transport</keyword>
<accession>A0A4E0RBM1</accession>
<evidence type="ECO:0000256" key="8">
    <source>
        <dbReference type="ARBA" id="ARBA00022958"/>
    </source>
</evidence>
<dbReference type="SUPFAM" id="SSF81324">
    <property type="entry name" value="Voltage-gated potassium channels"/>
    <property type="match status" value="1"/>
</dbReference>
<evidence type="ECO:0000256" key="1">
    <source>
        <dbReference type="ARBA" id="ARBA00004651"/>
    </source>
</evidence>
<name>A0A4E0RBM1_FASHE</name>
<evidence type="ECO:0000256" key="4">
    <source>
        <dbReference type="ARBA" id="ARBA00022692"/>
    </source>
</evidence>
<evidence type="ECO:0000256" key="14">
    <source>
        <dbReference type="SAM" id="Phobius"/>
    </source>
</evidence>
<dbReference type="Gene3D" id="1.10.287.70">
    <property type="match status" value="1"/>
</dbReference>
<dbReference type="Pfam" id="PF03493">
    <property type="entry name" value="BK_channel_a"/>
    <property type="match status" value="1"/>
</dbReference>
<comment type="catalytic activity">
    <reaction evidence="13">
        <text>K(+)(in) = K(+)(out)</text>
        <dbReference type="Rhea" id="RHEA:29463"/>
        <dbReference type="ChEBI" id="CHEBI:29103"/>
    </reaction>
</comment>
<dbReference type="GO" id="GO:0034702">
    <property type="term" value="C:monoatomic ion channel complex"/>
    <property type="evidence" value="ECO:0007669"/>
    <property type="project" value="UniProtKB-KW"/>
</dbReference>
<dbReference type="InterPro" id="IPR036291">
    <property type="entry name" value="NAD(P)-bd_dom_sf"/>
</dbReference>
<keyword evidence="10" id="KW-0406">Ion transport</keyword>
<dbReference type="Pfam" id="PF22614">
    <property type="entry name" value="Slo-like_RCK"/>
    <property type="match status" value="2"/>
</dbReference>
<feature type="transmembrane region" description="Helical" evidence="14">
    <location>
        <begin position="283"/>
        <end position="301"/>
    </location>
</feature>
<evidence type="ECO:0000256" key="10">
    <source>
        <dbReference type="ARBA" id="ARBA00023065"/>
    </source>
</evidence>
<feature type="domain" description="RCK N-terminal" evidence="15">
    <location>
        <begin position="471"/>
        <end position="615"/>
    </location>
</feature>
<evidence type="ECO:0000259" key="15">
    <source>
        <dbReference type="PROSITE" id="PS51201"/>
    </source>
</evidence>
<dbReference type="Gene3D" id="3.40.50.720">
    <property type="entry name" value="NAD(P)-binding Rossmann-like Domain"/>
    <property type="match status" value="2"/>
</dbReference>
<dbReference type="InterPro" id="IPR047871">
    <property type="entry name" value="K_chnl_Slo-like"/>
</dbReference>
<evidence type="ECO:0000256" key="3">
    <source>
        <dbReference type="ARBA" id="ARBA00022538"/>
    </source>
</evidence>
<reference evidence="16" key="1">
    <citation type="submission" date="2019-03" db="EMBL/GenBank/DDBJ databases">
        <title>Improved annotation for the trematode Fasciola hepatica.</title>
        <authorList>
            <person name="Choi Y.-J."/>
            <person name="Martin J."/>
            <person name="Mitreva M."/>
        </authorList>
    </citation>
    <scope>NUCLEOTIDE SEQUENCE [LARGE SCALE GENOMIC DNA]</scope>
</reference>
<feature type="transmembrane region" description="Helical" evidence="14">
    <location>
        <begin position="407"/>
        <end position="427"/>
    </location>
</feature>
<dbReference type="EMBL" id="JXXN02001379">
    <property type="protein sequence ID" value="THD24893.1"/>
    <property type="molecule type" value="Genomic_DNA"/>
</dbReference>
<dbReference type="PANTHER" id="PTHR10027">
    <property type="entry name" value="CALCIUM-ACTIVATED POTASSIUM CHANNEL ALPHA CHAIN"/>
    <property type="match status" value="1"/>
</dbReference>
<keyword evidence="7" id="KW-0851">Voltage-gated channel</keyword>
<dbReference type="GO" id="GO:0005886">
    <property type="term" value="C:plasma membrane"/>
    <property type="evidence" value="ECO:0007669"/>
    <property type="project" value="UniProtKB-SubCell"/>
</dbReference>
<evidence type="ECO:0000256" key="5">
    <source>
        <dbReference type="ARBA" id="ARBA00022826"/>
    </source>
</evidence>
<evidence type="ECO:0000313" key="16">
    <source>
        <dbReference type="EMBL" id="THD24893.1"/>
    </source>
</evidence>
<evidence type="ECO:0000256" key="9">
    <source>
        <dbReference type="ARBA" id="ARBA00022989"/>
    </source>
</evidence>
<keyword evidence="12 16" id="KW-0407">Ion channel</keyword>
<keyword evidence="8" id="KW-0630">Potassium</keyword>
<evidence type="ECO:0000313" key="17">
    <source>
        <dbReference type="Proteomes" id="UP000230066"/>
    </source>
</evidence>
<evidence type="ECO:0000256" key="13">
    <source>
        <dbReference type="ARBA" id="ARBA00034430"/>
    </source>
</evidence>
<feature type="transmembrane region" description="Helical" evidence="14">
    <location>
        <begin position="343"/>
        <end position="361"/>
    </location>
</feature>
<feature type="transmembrane region" description="Helical" evidence="14">
    <location>
        <begin position="376"/>
        <end position="395"/>
    </location>
</feature>
<sequence length="1256" mass="144055">MPCDRQSIPWWTPLVISVTVCGSAITLKALYAVMGFIRRHRSYRATALSRNRFRSTQGASVDVELGGAVPITSRLSLDGPEDETDWDASDGFADADEMGSLIHSRFLLKPYRKSLAPTARLSDSEGANYLHRLSHTPQNRTDWNNFRGRTFGQTLPSMVSHDLSRFDNTHEQTWWTGLRQWFNAKHIGLTARQRLTMKLYCEQFTTVSYPAGKIMLTVYIVLCTISWLFYLIETYDEPPISIIGRCYTVKMKILAWLNFLINFFCLGYYILRFCAATDRIRFILSFSSIIDLVAIPISLLAAFQTHRHVDLNFLRATCIFNYVDVLTYLGVIKSNRSIQSARICFALFTMWMVGSGIMHVIEHLGDFWEDTPHEGSWSYFEACYFLLVTLSTVGYGDYVTHTALGKLFICVFIPVAMFRCSAMYYVIAQKTSDIVTGFDARSCFDRSQSTLRLTAVCTRTRKSVFSFFHFNSHVLVCGNFDNGSLRAFIKGFLTGGGAKGRVRLNMVILRPIPIDLALKAILSHYHAWVRYFVGTPNNPQDLARAKMQDARAAIVLATPNAKRRDADDAANIMQAISLKARKKTLRVVVQLHNFRNKCLINNFPRWTYLVNDMVVCMEELKLGLMAYNCLAPGFATLVLNLLNIHGSKCISKQHFERWREEYEYGFRMELHDVGISHEFNNLFMRDFAIFLYEKWNVVLVAVRSSEVDKSKMIINPIEKNCVVTPSKMRAIVIARDYSDALQLQDYCTSCLSHLTGHRCSCRKPERTRRQKVTIERDLALYEKMGRTRQLEGLSKLFDSPVDDESFETVPSYYRHSIAVLGPIGPTDQRNLHAMFNGGTFAGPDRSGFRFASVKLKRKRLELEAPCAYEARDTDPPLSPGFRFYQSRVNKVDRTGSFHWAPDMPYSKATLTSSQAGEFQFNNHILVCVVSTTTNSPLNLENFIMPLRFHWKQIQDIVILGNSQLIGQQEWDKLKNFPRIFIVHGDPCSFTDLYAVQLSKCNACVILGDTNEELDSQSVDICLQDQKTLLCAMNIRSLLQRERHLVHLTTELRYERNAHLFSSVETHENDYKLPVWFNEPFARGFIFSNSLLSSCLSSFFYNEDVFHFLRVLISGQATDELETSFAVGAGLQEGLPDQTYRMPGVNVVLRGFDDPPFCFMANEQRRKPLMFREVFLRCMTCWQILCLGLYRMENRGFRYVLANPQPKTILYSTDMFYCFMPITKTDQPESFPFGTPPKLMISPTIWKPQTTTRMELK</sequence>
<dbReference type="InterPro" id="IPR013099">
    <property type="entry name" value="K_chnl_dom"/>
</dbReference>
<dbReference type="InterPro" id="IPR003929">
    <property type="entry name" value="K_chnl_BK_asu"/>
</dbReference>
<feature type="transmembrane region" description="Helical" evidence="14">
    <location>
        <begin position="214"/>
        <end position="233"/>
    </location>
</feature>